<keyword evidence="3" id="KW-0805">Transcription regulation</keyword>
<sequence length="177" mass="18953">MNHKYDEAAVDNRILKADIETLRAKVKMAEETVKRVTGINPVLLSRPNVPSVGMPFVSSPLEASTVAPVPMQPNTNQFFHQPIPSIAAPMHHQRVDNSFPGNTLVPPIVNPQTDVGVKNVNGVSALQHTPSLDRVQEQIGHSGMQKQIGPGVGPCGPMPGWEPGLSHGAAAKNKKQS</sequence>
<organism evidence="10 11">
    <name type="scientific">Corchorus olitorius</name>
    <dbReference type="NCBI Taxonomy" id="93759"/>
    <lineage>
        <taxon>Eukaryota</taxon>
        <taxon>Viridiplantae</taxon>
        <taxon>Streptophyta</taxon>
        <taxon>Embryophyta</taxon>
        <taxon>Tracheophyta</taxon>
        <taxon>Spermatophyta</taxon>
        <taxon>Magnoliopsida</taxon>
        <taxon>eudicotyledons</taxon>
        <taxon>Gunneridae</taxon>
        <taxon>Pentapetalae</taxon>
        <taxon>rosids</taxon>
        <taxon>malvids</taxon>
        <taxon>Malvales</taxon>
        <taxon>Malvaceae</taxon>
        <taxon>Grewioideae</taxon>
        <taxon>Apeibeae</taxon>
        <taxon>Corchorus</taxon>
    </lineage>
</organism>
<evidence type="ECO:0000313" key="10">
    <source>
        <dbReference type="EMBL" id="OMP08817.1"/>
    </source>
</evidence>
<keyword evidence="7" id="KW-0175">Coiled coil</keyword>
<dbReference type="OrthoDB" id="664875at2759"/>
<feature type="region of interest" description="Disordered" evidence="8">
    <location>
        <begin position="154"/>
        <end position="177"/>
    </location>
</feature>
<protein>
    <recommendedName>
        <fullName evidence="9">Basic leucine-zipper C-terminal domain-containing protein</fullName>
    </recommendedName>
</protein>
<keyword evidence="11" id="KW-1185">Reference proteome</keyword>
<dbReference type="PANTHER" id="PTHR46408:SF5">
    <property type="entry name" value="BASIC LEUCINE ZIPPER 10"/>
    <property type="match status" value="1"/>
</dbReference>
<comment type="similarity">
    <text evidence="2">Belongs to the bZIP family.</text>
</comment>
<dbReference type="AlphaFoldDB" id="A0A1R3KNZ8"/>
<gene>
    <name evidence="10" type="ORF">COLO4_06088</name>
</gene>
<dbReference type="STRING" id="93759.A0A1R3KNZ8"/>
<keyword evidence="6" id="KW-0539">Nucleus</keyword>
<keyword evidence="4" id="KW-0238">DNA-binding</keyword>
<evidence type="ECO:0000256" key="6">
    <source>
        <dbReference type="ARBA" id="ARBA00023242"/>
    </source>
</evidence>
<dbReference type="GO" id="GO:0003677">
    <property type="term" value="F:DNA binding"/>
    <property type="evidence" value="ECO:0007669"/>
    <property type="project" value="UniProtKB-KW"/>
</dbReference>
<keyword evidence="5" id="KW-0804">Transcription</keyword>
<dbReference type="GO" id="GO:0005634">
    <property type="term" value="C:nucleus"/>
    <property type="evidence" value="ECO:0007669"/>
    <property type="project" value="UniProtKB-SubCell"/>
</dbReference>
<dbReference type="EMBL" id="AWUE01012606">
    <property type="protein sequence ID" value="OMP08817.1"/>
    <property type="molecule type" value="Genomic_DNA"/>
</dbReference>
<evidence type="ECO:0000256" key="7">
    <source>
        <dbReference type="SAM" id="Coils"/>
    </source>
</evidence>
<evidence type="ECO:0000256" key="3">
    <source>
        <dbReference type="ARBA" id="ARBA00023015"/>
    </source>
</evidence>
<evidence type="ECO:0000256" key="1">
    <source>
        <dbReference type="ARBA" id="ARBA00004123"/>
    </source>
</evidence>
<accession>A0A1R3KNZ8</accession>
<dbReference type="PANTHER" id="PTHR46408">
    <property type="entry name" value="BASIC LEUCINE ZIPPER 63"/>
    <property type="match status" value="1"/>
</dbReference>
<reference evidence="11" key="1">
    <citation type="submission" date="2013-09" db="EMBL/GenBank/DDBJ databases">
        <title>Corchorus olitorius genome sequencing.</title>
        <authorList>
            <person name="Alam M."/>
            <person name="Haque M.S."/>
            <person name="Islam M.S."/>
            <person name="Emdad E.M."/>
            <person name="Islam M.M."/>
            <person name="Ahmed B."/>
            <person name="Halim A."/>
            <person name="Hossen Q.M.M."/>
            <person name="Hossain M.Z."/>
            <person name="Ahmed R."/>
            <person name="Khan M.M."/>
            <person name="Islam R."/>
            <person name="Rashid M.M."/>
            <person name="Khan S.A."/>
            <person name="Rahman M.S."/>
            <person name="Alam M."/>
            <person name="Yahiya A.S."/>
            <person name="Khan M.S."/>
            <person name="Azam M.S."/>
            <person name="Haque T."/>
            <person name="Lashkar M.Z.H."/>
            <person name="Akhand A.I."/>
            <person name="Morshed G."/>
            <person name="Roy S."/>
            <person name="Uddin K.S."/>
            <person name="Rabeya T."/>
            <person name="Hossain A.S."/>
            <person name="Chowdhury A."/>
            <person name="Snigdha A.R."/>
            <person name="Mortoza M.S."/>
            <person name="Matin S.A."/>
            <person name="Hoque S.M.E."/>
            <person name="Islam M.K."/>
            <person name="Roy D.K."/>
            <person name="Haider R."/>
            <person name="Moosa M.M."/>
            <person name="Elias S.M."/>
            <person name="Hasan A.M."/>
            <person name="Jahan S."/>
            <person name="Shafiuddin M."/>
            <person name="Mahmood N."/>
            <person name="Shommy N.S."/>
        </authorList>
    </citation>
    <scope>NUCLEOTIDE SEQUENCE [LARGE SCALE GENOMIC DNA]</scope>
    <source>
        <strain evidence="11">cv. O-4</strain>
    </source>
</reference>
<comment type="caution">
    <text evidence="10">The sequence shown here is derived from an EMBL/GenBank/DDBJ whole genome shotgun (WGS) entry which is preliminary data.</text>
</comment>
<name>A0A1R3KNZ8_9ROSI</name>
<evidence type="ECO:0000256" key="8">
    <source>
        <dbReference type="SAM" id="MobiDB-lite"/>
    </source>
</evidence>
<feature type="coiled-coil region" evidence="7">
    <location>
        <begin position="5"/>
        <end position="32"/>
    </location>
</feature>
<proteinExistence type="inferred from homology"/>
<dbReference type="InterPro" id="IPR020983">
    <property type="entry name" value="Basic_leucine-zipper_C"/>
</dbReference>
<feature type="domain" description="Basic leucine-zipper C-terminal" evidence="9">
    <location>
        <begin position="21"/>
        <end position="140"/>
    </location>
</feature>
<dbReference type="Pfam" id="PF12498">
    <property type="entry name" value="bZIP_C"/>
    <property type="match status" value="1"/>
</dbReference>
<evidence type="ECO:0000256" key="4">
    <source>
        <dbReference type="ARBA" id="ARBA00023125"/>
    </source>
</evidence>
<evidence type="ECO:0000313" key="11">
    <source>
        <dbReference type="Proteomes" id="UP000187203"/>
    </source>
</evidence>
<evidence type="ECO:0000256" key="5">
    <source>
        <dbReference type="ARBA" id="ARBA00023163"/>
    </source>
</evidence>
<evidence type="ECO:0000256" key="2">
    <source>
        <dbReference type="ARBA" id="ARBA00007163"/>
    </source>
</evidence>
<dbReference type="Proteomes" id="UP000187203">
    <property type="component" value="Unassembled WGS sequence"/>
</dbReference>
<evidence type="ECO:0000259" key="9">
    <source>
        <dbReference type="Pfam" id="PF12498"/>
    </source>
</evidence>
<comment type="subcellular location">
    <subcellularLocation>
        <location evidence="1">Nucleus</location>
    </subcellularLocation>
</comment>